<evidence type="ECO:0000313" key="4">
    <source>
        <dbReference type="Proteomes" id="UP000887563"/>
    </source>
</evidence>
<dbReference type="GO" id="GO:0005669">
    <property type="term" value="C:transcription factor TFIID complex"/>
    <property type="evidence" value="ECO:0007669"/>
    <property type="project" value="InterPro"/>
</dbReference>
<evidence type="ECO:0000259" key="3">
    <source>
        <dbReference type="Pfam" id="PF12157"/>
    </source>
</evidence>
<keyword evidence="2" id="KW-0539">Nucleus</keyword>
<dbReference type="GO" id="GO:0016251">
    <property type="term" value="F:RNA polymerase II general transcription initiation factor activity"/>
    <property type="evidence" value="ECO:0007669"/>
    <property type="project" value="InterPro"/>
</dbReference>
<evidence type="ECO:0000256" key="1">
    <source>
        <dbReference type="ARBA" id="ARBA00004123"/>
    </source>
</evidence>
<organism evidence="4 5">
    <name type="scientific">Meloidogyne incognita</name>
    <name type="common">Southern root-knot nematode worm</name>
    <name type="synonym">Oxyuris incognita</name>
    <dbReference type="NCBI Taxonomy" id="6306"/>
    <lineage>
        <taxon>Eukaryota</taxon>
        <taxon>Metazoa</taxon>
        <taxon>Ecdysozoa</taxon>
        <taxon>Nematoda</taxon>
        <taxon>Chromadorea</taxon>
        <taxon>Rhabditida</taxon>
        <taxon>Tylenchina</taxon>
        <taxon>Tylenchomorpha</taxon>
        <taxon>Tylenchoidea</taxon>
        <taxon>Meloidogynidae</taxon>
        <taxon>Meloidogyninae</taxon>
        <taxon>Meloidogyne</taxon>
        <taxon>Meloidogyne incognita group</taxon>
    </lineage>
</organism>
<dbReference type="GO" id="GO:0017025">
    <property type="term" value="F:TBP-class protein binding"/>
    <property type="evidence" value="ECO:0007669"/>
    <property type="project" value="InterPro"/>
</dbReference>
<dbReference type="AlphaFoldDB" id="A0A914NGK2"/>
<reference evidence="5" key="1">
    <citation type="submission" date="2022-11" db="UniProtKB">
        <authorList>
            <consortium name="WormBaseParasite"/>
        </authorList>
    </citation>
    <scope>IDENTIFICATION</scope>
</reference>
<proteinExistence type="predicted"/>
<dbReference type="InterPro" id="IPR040240">
    <property type="entry name" value="TAF1"/>
</dbReference>
<dbReference type="WBParaSite" id="Minc3s05746g38761">
    <property type="protein sequence ID" value="Minc3s05746g38761"/>
    <property type="gene ID" value="Minc3s05746g38761"/>
</dbReference>
<keyword evidence="4" id="KW-1185">Reference proteome</keyword>
<sequence length="77" mass="9404">MYRSAIFKHKIPLTDFLLVRTRFGFFLRHFPNLFVVGQEMPLIEVPSPNSKRAKDFWKKIFMMSCIYRLFWENDKKT</sequence>
<feature type="domain" description="Transcription initiation factor TFIID subunit 1 histone acetyltransferase" evidence="3">
    <location>
        <begin position="1"/>
        <end position="75"/>
    </location>
</feature>
<comment type="subcellular location">
    <subcellularLocation>
        <location evidence="1">Nucleus</location>
    </subcellularLocation>
</comment>
<protein>
    <submittedName>
        <fullName evidence="5">Transcription initiation factor TFIID subunit 1 histone acetyltransferase domain-containing protein</fullName>
    </submittedName>
</protein>
<dbReference type="PANTHER" id="PTHR13900:SF0">
    <property type="entry name" value="TRANSCRIPTION INITIATION FACTOR TFIID SUBUNIT 1"/>
    <property type="match status" value="1"/>
</dbReference>
<accession>A0A914NGK2</accession>
<evidence type="ECO:0000313" key="5">
    <source>
        <dbReference type="WBParaSite" id="Minc3s05746g38761"/>
    </source>
</evidence>
<dbReference type="PANTHER" id="PTHR13900">
    <property type="entry name" value="TRANSCRIPTION INITIATION FACTOR TFIID"/>
    <property type="match status" value="1"/>
</dbReference>
<dbReference type="InterPro" id="IPR022591">
    <property type="entry name" value="TAF1_HAT_dom"/>
</dbReference>
<dbReference type="GO" id="GO:0051123">
    <property type="term" value="P:RNA polymerase II preinitiation complex assembly"/>
    <property type="evidence" value="ECO:0007669"/>
    <property type="project" value="TreeGrafter"/>
</dbReference>
<dbReference type="Proteomes" id="UP000887563">
    <property type="component" value="Unplaced"/>
</dbReference>
<name>A0A914NGK2_MELIC</name>
<evidence type="ECO:0000256" key="2">
    <source>
        <dbReference type="ARBA" id="ARBA00023242"/>
    </source>
</evidence>
<dbReference type="Pfam" id="PF12157">
    <property type="entry name" value="DUF3591"/>
    <property type="match status" value="1"/>
</dbReference>
<dbReference type="GO" id="GO:0004402">
    <property type="term" value="F:histone acetyltransferase activity"/>
    <property type="evidence" value="ECO:0007669"/>
    <property type="project" value="InterPro"/>
</dbReference>